<evidence type="ECO:0000313" key="13">
    <source>
        <dbReference type="EMBL" id="EHO40139.1"/>
    </source>
</evidence>
<evidence type="ECO:0000256" key="8">
    <source>
        <dbReference type="PIRSR" id="PIRSR000726-1"/>
    </source>
</evidence>
<dbReference type="CDD" id="cd04243">
    <property type="entry name" value="AAK_AK-HSDH-like"/>
    <property type="match status" value="1"/>
</dbReference>
<dbReference type="CDD" id="cd04892">
    <property type="entry name" value="ACT_AK-like_2"/>
    <property type="match status" value="1"/>
</dbReference>
<dbReference type="InterPro" id="IPR018042">
    <property type="entry name" value="Aspartate_kinase_CS"/>
</dbReference>
<comment type="similarity">
    <text evidence="9">Belongs to the aspartokinase family.</text>
</comment>
<dbReference type="GO" id="GO:0009088">
    <property type="term" value="P:threonine biosynthetic process"/>
    <property type="evidence" value="ECO:0007669"/>
    <property type="project" value="UniProtKB-UniPathway"/>
</dbReference>
<feature type="binding site" evidence="8">
    <location>
        <position position="126"/>
    </location>
    <ligand>
        <name>substrate</name>
    </ligand>
</feature>
<keyword evidence="6" id="KW-0521">NADP</keyword>
<feature type="binding site" evidence="8">
    <location>
        <begin position="5"/>
        <end position="8"/>
    </location>
    <ligand>
        <name>ATP</name>
        <dbReference type="ChEBI" id="CHEBI:30616"/>
    </ligand>
</feature>
<dbReference type="Pfam" id="PF00696">
    <property type="entry name" value="AA_kinase"/>
    <property type="match status" value="1"/>
</dbReference>
<dbReference type="GO" id="GO:0009089">
    <property type="term" value="P:lysine biosynthetic process via diaminopimelate"/>
    <property type="evidence" value="ECO:0007669"/>
    <property type="project" value="UniProtKB-UniPathway"/>
</dbReference>
<keyword evidence="4 9" id="KW-0418">Kinase</keyword>
<dbReference type="Proteomes" id="UP000183868">
    <property type="component" value="Chromosome"/>
</dbReference>
<keyword evidence="5 8" id="KW-0067">ATP-binding</keyword>
<sequence>MKILKFGGTSLENAGRIDRVTTIIRNLLQSKEQIAVVVSAFGGVTDLLIQAAKKAAIGDGRYSELEQQIEDRHVHLIRELITVQNQSHALAHIIRQLNDLHDVLHGVFLVRELSARVLDFIMSFGERLSAFIVAEVLKEKNITAQFLDARQLIKTNDRFGQAQVLWPDTLANIQQYFQKQNALQVITGFIASTLKNETTTLGRSGSDYTASIIGAALNAQEIQIWSDVNGVMTADPRQVPEAFTLPRLTYEEAMELSHFGAQVIHPRTMQPALDKKIPIRIKNTLNAKHPGTVISAQANAWPYPIKAISSLDAIALVSVIGSGMIGVTGIAGRIFTALAREGINIILISQASSEHSICFGVLPASATPARKALERELKLELMEKTVNKIQVENDLSVIAVVGEKMRRTRGIAGRAFSALGHSGINIVAIAQGSSELNISLVVEQKDLTAALQAIHKEFFNLQQETSR</sequence>
<accession>H1XRI6</accession>
<evidence type="ECO:0000256" key="7">
    <source>
        <dbReference type="ARBA" id="ARBA00047872"/>
    </source>
</evidence>
<feature type="binding site" evidence="8">
    <location>
        <position position="237"/>
    </location>
    <ligand>
        <name>ATP</name>
        <dbReference type="ChEBI" id="CHEBI:30616"/>
    </ligand>
</feature>
<dbReference type="PANTHER" id="PTHR43070:SF3">
    <property type="entry name" value="HOMOSERINE DEHYDROGENASE"/>
    <property type="match status" value="1"/>
</dbReference>
<dbReference type="FunCoup" id="H1XRI6">
    <property type="interactions" value="419"/>
</dbReference>
<evidence type="ECO:0000256" key="5">
    <source>
        <dbReference type="ARBA" id="ARBA00022840"/>
    </source>
</evidence>
<evidence type="ECO:0000256" key="10">
    <source>
        <dbReference type="RuleBase" id="RU004249"/>
    </source>
</evidence>
<dbReference type="PROSITE" id="PS00324">
    <property type="entry name" value="ASPARTOKINASE"/>
    <property type="match status" value="1"/>
</dbReference>
<dbReference type="InterPro" id="IPR001048">
    <property type="entry name" value="Asp/Glu/Uridylate_kinase"/>
</dbReference>
<evidence type="ECO:0000313" key="12">
    <source>
        <dbReference type="EMBL" id="APF20063.1"/>
    </source>
</evidence>
<dbReference type="UniPathway" id="UPA00034">
    <property type="reaction ID" value="UER00015"/>
</dbReference>
<protein>
    <recommendedName>
        <fullName evidence="9">Aspartokinase</fullName>
        <ecNumber evidence="9">2.7.2.4</ecNumber>
    </recommendedName>
</protein>
<keyword evidence="2 9" id="KW-0808">Transferase</keyword>
<dbReference type="AlphaFoldDB" id="H1XRI6"/>
<dbReference type="Gene3D" id="3.30.2130.10">
    <property type="entry name" value="VC0802-like"/>
    <property type="match status" value="1"/>
</dbReference>
<reference evidence="12 15" key="2">
    <citation type="submission" date="2016-11" db="EMBL/GenBank/DDBJ databases">
        <title>Genomic analysis of Caldithrix abyssi and proposal of a novel bacterial phylum Caldithrichaeota.</title>
        <authorList>
            <person name="Kublanov I."/>
            <person name="Sigalova O."/>
            <person name="Gavrilov S."/>
            <person name="Lebedinsky A."/>
            <person name="Ivanova N."/>
            <person name="Daum C."/>
            <person name="Reddy T."/>
            <person name="Klenk H.P."/>
            <person name="Goker M."/>
            <person name="Reva O."/>
            <person name="Miroshnichenko M."/>
            <person name="Kyprides N."/>
            <person name="Woyke T."/>
            <person name="Gelfand M."/>
        </authorList>
    </citation>
    <scope>NUCLEOTIDE SEQUENCE [LARGE SCALE GENOMIC DNA]</scope>
    <source>
        <strain evidence="12 15">LF13</strain>
    </source>
</reference>
<dbReference type="PaxDb" id="880073-Calab_0494"/>
<name>H1XRI6_CALAY</name>
<dbReference type="Gene3D" id="3.30.70.260">
    <property type="match status" value="1"/>
</dbReference>
<comment type="catalytic activity">
    <reaction evidence="7 9">
        <text>L-aspartate + ATP = 4-phospho-L-aspartate + ADP</text>
        <dbReference type="Rhea" id="RHEA:23776"/>
        <dbReference type="ChEBI" id="CHEBI:29991"/>
        <dbReference type="ChEBI" id="CHEBI:30616"/>
        <dbReference type="ChEBI" id="CHEBI:57535"/>
        <dbReference type="ChEBI" id="CHEBI:456216"/>
        <dbReference type="EC" id="2.7.2.4"/>
    </reaction>
</comment>
<dbReference type="HOGENOM" id="CLU_009116_6_0_0"/>
<dbReference type="PIRSF" id="PIRSF000726">
    <property type="entry name" value="Asp_kin"/>
    <property type="match status" value="1"/>
</dbReference>
<gene>
    <name evidence="12" type="ORF">Cabys_3315</name>
    <name evidence="13" type="ORF">Calab_0494</name>
</gene>
<dbReference type="GO" id="GO:0004412">
    <property type="term" value="F:homoserine dehydrogenase activity"/>
    <property type="evidence" value="ECO:0007669"/>
    <property type="project" value="InterPro"/>
</dbReference>
<dbReference type="Gene3D" id="3.40.1160.10">
    <property type="entry name" value="Acetylglutamate kinase-like"/>
    <property type="match status" value="1"/>
</dbReference>
<dbReference type="InParanoid" id="H1XRI6"/>
<dbReference type="InterPro" id="IPR054352">
    <property type="entry name" value="ACT_Aspartokinase"/>
</dbReference>
<evidence type="ECO:0000256" key="2">
    <source>
        <dbReference type="ARBA" id="ARBA00022679"/>
    </source>
</evidence>
<dbReference type="UniPathway" id="UPA00051">
    <property type="reaction ID" value="UER00462"/>
</dbReference>
<comment type="pathway">
    <text evidence="10">Amino-acid biosynthesis; L-methionine biosynthesis via de novo pathway; L-homoserine from L-aspartate: step 1/3.</text>
</comment>
<dbReference type="SUPFAM" id="SSF55021">
    <property type="entry name" value="ACT-like"/>
    <property type="match status" value="2"/>
</dbReference>
<evidence type="ECO:0000256" key="3">
    <source>
        <dbReference type="ARBA" id="ARBA00022741"/>
    </source>
</evidence>
<evidence type="ECO:0000256" key="1">
    <source>
        <dbReference type="ARBA" id="ARBA00004766"/>
    </source>
</evidence>
<dbReference type="CDD" id="cd04921">
    <property type="entry name" value="ACT_AKi-HSDH-ThrA-like_1"/>
    <property type="match status" value="1"/>
</dbReference>
<organism evidence="13 14">
    <name type="scientific">Caldithrix abyssi DSM 13497</name>
    <dbReference type="NCBI Taxonomy" id="880073"/>
    <lineage>
        <taxon>Bacteria</taxon>
        <taxon>Pseudomonadati</taxon>
        <taxon>Calditrichota</taxon>
        <taxon>Calditrichia</taxon>
        <taxon>Calditrichales</taxon>
        <taxon>Calditrichaceae</taxon>
        <taxon>Caldithrix</taxon>
    </lineage>
</organism>
<dbReference type="EC" id="2.7.2.4" evidence="9"/>
<dbReference type="PANTHER" id="PTHR43070">
    <property type="match status" value="1"/>
</dbReference>
<keyword evidence="3 8" id="KW-0547">Nucleotide-binding</keyword>
<reference evidence="13 14" key="1">
    <citation type="submission" date="2011-09" db="EMBL/GenBank/DDBJ databases">
        <title>The permanent draft genome of Caldithrix abyssi DSM 13497.</title>
        <authorList>
            <consortium name="US DOE Joint Genome Institute (JGI-PGF)"/>
            <person name="Lucas S."/>
            <person name="Han J."/>
            <person name="Lapidus A."/>
            <person name="Bruce D."/>
            <person name="Goodwin L."/>
            <person name="Pitluck S."/>
            <person name="Peters L."/>
            <person name="Kyrpides N."/>
            <person name="Mavromatis K."/>
            <person name="Ivanova N."/>
            <person name="Mikhailova N."/>
            <person name="Chertkov O."/>
            <person name="Detter J.C."/>
            <person name="Tapia R."/>
            <person name="Han C."/>
            <person name="Land M."/>
            <person name="Hauser L."/>
            <person name="Markowitz V."/>
            <person name="Cheng J.-F."/>
            <person name="Hugenholtz P."/>
            <person name="Woyke T."/>
            <person name="Wu D."/>
            <person name="Spring S."/>
            <person name="Brambilla E."/>
            <person name="Klenk H.-P."/>
            <person name="Eisen J.A."/>
        </authorList>
    </citation>
    <scope>NUCLEOTIDE SEQUENCE [LARGE SCALE GENOMIC DNA]</scope>
    <source>
        <strain evidence="13 14">DSM 13497</strain>
    </source>
</reference>
<dbReference type="InterPro" id="IPR002912">
    <property type="entry name" value="ACT_dom"/>
</dbReference>
<dbReference type="Pfam" id="PF22468">
    <property type="entry name" value="ACT_9"/>
    <property type="match status" value="2"/>
</dbReference>
<dbReference type="KEGG" id="caby:Cabys_3315"/>
<dbReference type="InterPro" id="IPR001341">
    <property type="entry name" value="Asp_kinase"/>
</dbReference>
<dbReference type="PROSITE" id="PS51671">
    <property type="entry name" value="ACT"/>
    <property type="match status" value="2"/>
</dbReference>
<dbReference type="STRING" id="880073.Cabys_3315"/>
<dbReference type="UniPathway" id="UPA00050">
    <property type="reaction ID" value="UER00461"/>
</dbReference>
<dbReference type="EMBL" id="CM001402">
    <property type="protein sequence ID" value="EHO40139.1"/>
    <property type="molecule type" value="Genomic_DNA"/>
</dbReference>
<evidence type="ECO:0000256" key="9">
    <source>
        <dbReference type="RuleBase" id="RU003448"/>
    </source>
</evidence>
<keyword evidence="10" id="KW-0028">Amino-acid biosynthesis</keyword>
<dbReference type="GO" id="GO:0004072">
    <property type="term" value="F:aspartate kinase activity"/>
    <property type="evidence" value="ECO:0007669"/>
    <property type="project" value="UniProtKB-EC"/>
</dbReference>
<comment type="pathway">
    <text evidence="10">Amino-acid biosynthesis; L-threonine biosynthesis; L-threonine from L-aspartate: step 1/5.</text>
</comment>
<dbReference type="InterPro" id="IPR045865">
    <property type="entry name" value="ACT-like_dom_sf"/>
</dbReference>
<dbReference type="FunFam" id="3.30.2130.10:FF:000001">
    <property type="entry name" value="Bifunctional aspartokinase/homoserine dehydrogenase"/>
    <property type="match status" value="1"/>
</dbReference>
<keyword evidence="14" id="KW-1185">Reference proteome</keyword>
<feature type="binding site" evidence="8">
    <location>
        <position position="45"/>
    </location>
    <ligand>
        <name>substrate</name>
    </ligand>
</feature>
<dbReference type="RefSeq" id="WP_006927066.1">
    <property type="nucleotide sequence ID" value="NZ_CM001402.1"/>
</dbReference>
<evidence type="ECO:0000256" key="6">
    <source>
        <dbReference type="ARBA" id="ARBA00022857"/>
    </source>
</evidence>
<feature type="domain" description="ACT" evidence="11">
    <location>
        <begin position="319"/>
        <end position="396"/>
    </location>
</feature>
<dbReference type="InterPro" id="IPR011147">
    <property type="entry name" value="Bifunc_Aspkin/hSer_DH"/>
</dbReference>
<dbReference type="InterPro" id="IPR005260">
    <property type="entry name" value="Asp_kin_monofn"/>
</dbReference>
<dbReference type="eggNOG" id="COG0527">
    <property type="taxonomic scope" value="Bacteria"/>
</dbReference>
<evidence type="ECO:0000313" key="14">
    <source>
        <dbReference type="Proteomes" id="UP000004671"/>
    </source>
</evidence>
<comment type="pathway">
    <text evidence="1 10">Amino-acid biosynthesis; L-lysine biosynthesis via DAP pathway; (S)-tetrahydrodipicolinate from L-aspartate: step 1/4.</text>
</comment>
<dbReference type="GO" id="GO:0005524">
    <property type="term" value="F:ATP binding"/>
    <property type="evidence" value="ECO:0007669"/>
    <property type="project" value="UniProtKB-KW"/>
</dbReference>
<evidence type="ECO:0000256" key="4">
    <source>
        <dbReference type="ARBA" id="ARBA00022777"/>
    </source>
</evidence>
<dbReference type="EMBL" id="CP018099">
    <property type="protein sequence ID" value="APF20063.1"/>
    <property type="molecule type" value="Genomic_DNA"/>
</dbReference>
<dbReference type="Proteomes" id="UP000004671">
    <property type="component" value="Chromosome"/>
</dbReference>
<proteinExistence type="inferred from homology"/>
<dbReference type="NCBIfam" id="TIGR00657">
    <property type="entry name" value="asp_kinases"/>
    <property type="match status" value="1"/>
</dbReference>
<dbReference type="InterPro" id="IPR036393">
    <property type="entry name" value="AceGlu_kinase-like_sf"/>
</dbReference>
<dbReference type="OrthoDB" id="9799110at2"/>
<feature type="domain" description="ACT" evidence="11">
    <location>
        <begin position="400"/>
        <end position="467"/>
    </location>
</feature>
<dbReference type="SUPFAM" id="SSF53633">
    <property type="entry name" value="Carbamate kinase-like"/>
    <property type="match status" value="1"/>
</dbReference>
<evidence type="ECO:0000313" key="15">
    <source>
        <dbReference type="Proteomes" id="UP000183868"/>
    </source>
</evidence>
<evidence type="ECO:0000259" key="11">
    <source>
        <dbReference type="PROSITE" id="PS51671"/>
    </source>
</evidence>